<evidence type="ECO:0000256" key="5">
    <source>
        <dbReference type="SAM" id="MobiDB-lite"/>
    </source>
</evidence>
<dbReference type="GO" id="GO:0016018">
    <property type="term" value="F:cyclosporin A binding"/>
    <property type="evidence" value="ECO:0007669"/>
    <property type="project" value="TreeGrafter"/>
</dbReference>
<feature type="compositionally biased region" description="Basic and acidic residues" evidence="5">
    <location>
        <begin position="392"/>
        <end position="401"/>
    </location>
</feature>
<feature type="compositionally biased region" description="Basic and acidic residues" evidence="5">
    <location>
        <begin position="529"/>
        <end position="554"/>
    </location>
</feature>
<accession>A0A9P0B049</accession>
<dbReference type="AlphaFoldDB" id="A0A9P0B049"/>
<evidence type="ECO:0000313" key="7">
    <source>
        <dbReference type="EMBL" id="CAH0552661.1"/>
    </source>
</evidence>
<reference evidence="7" key="1">
    <citation type="submission" date="2021-12" db="EMBL/GenBank/DDBJ databases">
        <authorList>
            <person name="King R."/>
        </authorList>
    </citation>
    <scope>NUCLEOTIDE SEQUENCE</scope>
</reference>
<dbReference type="GO" id="GO:0005739">
    <property type="term" value="C:mitochondrion"/>
    <property type="evidence" value="ECO:0007669"/>
    <property type="project" value="TreeGrafter"/>
</dbReference>
<sequence length="821" mass="95978">MDEPSSERIRCFFDVSVGSLHSGRIVFELFNDIVPKTCENFRSLCTGEKGFGETTKKPLHYKGVIFHRVVKDFIIQGGDFSNGNGTGGESIYGGTFEDENFQYLHDKPLLLSMANRGKDTNGSQFFITTQPAPHLDNVHVVFGRVVGGVDVVRQVENLPVDSNSRPLQDAKITKCGELVKQVKVKKNKKKEKESEKSASDDDNEKKHKKKSKKDKKKEKKSKTKEKVEEDSEEEGEVKDLHPLVTLTDIKPEDIPNVPTNRFLLRRGASKDEDNKNPKRKDGRSYEQRGRREEWNNRGYNNRRGRPLTTKSGRVIKGRGKFRYRTPSRSRSRSATPIHWKKEELRVIKLSEFERVEIERKKREEKRSRNDRSLDNSVGSLNRSKEQTYTPEKQQHRDKEVDYNALDYEDNHSDDDHHDLARKKVPSLVQYPLPGAFGKKDPKNINETNDTPKQNVLDKDKLILNKRSEALALALGVQIKTGEDPPDGEIAGFDKKNKKVEREVNSQVHLKLYQLAGQDVKFNPISNDGKNNDQTRGRNKFEIEKPEVSLYEKRPYRNGRNNFETNRRSRGGERFDTRRPNPRDDRRVRDRSDRRDFGDRNQRDREKGRDNRERDRRLRRSPRKSRSKERRRSKSRSRSKSSRDKHRHRLTSRDRAEKAKNKPRSKSRSKSPKVTRRDRSKSLERAKRNVEEKVKEFDKADAEQKYKQLLLLRKKMELLEMKKKREVEEKLKEEKKKKAKEEADMLERAKKADKLALEKQKLLQTYKVLQELDKKDPSRYKRVSRSRSRSKTKKSKRKPSSSTSSSSSDSSRSRTPVKKHRK</sequence>
<evidence type="ECO:0000256" key="1">
    <source>
        <dbReference type="ARBA" id="ARBA00000971"/>
    </source>
</evidence>
<dbReference type="Proteomes" id="UP001154078">
    <property type="component" value="Chromosome 3"/>
</dbReference>
<feature type="domain" description="PPIase cyclophilin-type" evidence="6">
    <location>
        <begin position="12"/>
        <end position="177"/>
    </location>
</feature>
<feature type="region of interest" description="Disordered" evidence="5">
    <location>
        <begin position="433"/>
        <end position="452"/>
    </location>
</feature>
<feature type="compositionally biased region" description="Basic and acidic residues" evidence="5">
    <location>
        <begin position="564"/>
        <end position="615"/>
    </location>
</feature>
<feature type="region of interest" description="Disordered" evidence="5">
    <location>
        <begin position="766"/>
        <end position="821"/>
    </location>
</feature>
<evidence type="ECO:0000313" key="8">
    <source>
        <dbReference type="Proteomes" id="UP001154078"/>
    </source>
</evidence>
<feature type="compositionally biased region" description="Basic and acidic residues" evidence="5">
    <location>
        <begin position="356"/>
        <end position="373"/>
    </location>
</feature>
<gene>
    <name evidence="7" type="ORF">MELIAE_LOCUS4834</name>
</gene>
<organism evidence="7 8">
    <name type="scientific">Brassicogethes aeneus</name>
    <name type="common">Rape pollen beetle</name>
    <name type="synonym">Meligethes aeneus</name>
    <dbReference type="NCBI Taxonomy" id="1431903"/>
    <lineage>
        <taxon>Eukaryota</taxon>
        <taxon>Metazoa</taxon>
        <taxon>Ecdysozoa</taxon>
        <taxon>Arthropoda</taxon>
        <taxon>Hexapoda</taxon>
        <taxon>Insecta</taxon>
        <taxon>Pterygota</taxon>
        <taxon>Neoptera</taxon>
        <taxon>Endopterygota</taxon>
        <taxon>Coleoptera</taxon>
        <taxon>Polyphaga</taxon>
        <taxon>Cucujiformia</taxon>
        <taxon>Nitidulidae</taxon>
        <taxon>Meligethinae</taxon>
        <taxon>Brassicogethes</taxon>
    </lineage>
</organism>
<dbReference type="InterPro" id="IPR029000">
    <property type="entry name" value="Cyclophilin-like_dom_sf"/>
</dbReference>
<feature type="compositionally biased region" description="Basic and acidic residues" evidence="5">
    <location>
        <begin position="650"/>
        <end position="659"/>
    </location>
</feature>
<feature type="compositionally biased region" description="Basic and acidic residues" evidence="5">
    <location>
        <begin position="282"/>
        <end position="295"/>
    </location>
</feature>
<keyword evidence="3" id="KW-0697">Rotamase</keyword>
<feature type="compositionally biased region" description="Basic residues" evidence="5">
    <location>
        <begin position="313"/>
        <end position="331"/>
    </location>
</feature>
<dbReference type="EMBL" id="OV121134">
    <property type="protein sequence ID" value="CAH0552661.1"/>
    <property type="molecule type" value="Genomic_DNA"/>
</dbReference>
<dbReference type="Gene3D" id="2.40.100.10">
    <property type="entry name" value="Cyclophilin-like"/>
    <property type="match status" value="1"/>
</dbReference>
<feature type="compositionally biased region" description="Basic residues" evidence="5">
    <location>
        <begin position="779"/>
        <end position="798"/>
    </location>
</feature>
<feature type="region of interest" description="Disordered" evidence="5">
    <location>
        <begin position="183"/>
        <end position="340"/>
    </location>
</feature>
<evidence type="ECO:0000256" key="2">
    <source>
        <dbReference type="ARBA" id="ARBA00013194"/>
    </source>
</evidence>
<feature type="region of interest" description="Disordered" evidence="5">
    <location>
        <begin position="723"/>
        <end position="742"/>
    </location>
</feature>
<feature type="compositionally biased region" description="Basic residues" evidence="5">
    <location>
        <begin position="660"/>
        <end position="673"/>
    </location>
</feature>
<feature type="compositionally biased region" description="Basic and acidic residues" evidence="5">
    <location>
        <begin position="674"/>
        <end position="702"/>
    </location>
</feature>
<dbReference type="SUPFAM" id="SSF50891">
    <property type="entry name" value="Cyclophilin-like"/>
    <property type="match status" value="1"/>
</dbReference>
<name>A0A9P0B049_BRAAE</name>
<dbReference type="Pfam" id="PF00160">
    <property type="entry name" value="Pro_isomerase"/>
    <property type="match status" value="1"/>
</dbReference>
<dbReference type="PROSITE" id="PS50072">
    <property type="entry name" value="CSA_PPIASE_2"/>
    <property type="match status" value="1"/>
</dbReference>
<evidence type="ECO:0000259" key="6">
    <source>
        <dbReference type="PROSITE" id="PS50072"/>
    </source>
</evidence>
<dbReference type="PROSITE" id="PS00170">
    <property type="entry name" value="CSA_PPIASE_1"/>
    <property type="match status" value="1"/>
</dbReference>
<feature type="compositionally biased region" description="Basic residues" evidence="5">
    <location>
        <begin position="616"/>
        <end position="649"/>
    </location>
</feature>
<protein>
    <recommendedName>
        <fullName evidence="2">peptidylprolyl isomerase</fullName>
        <ecNumber evidence="2">5.2.1.8</ecNumber>
    </recommendedName>
</protein>
<keyword evidence="8" id="KW-1185">Reference proteome</keyword>
<dbReference type="EC" id="5.2.1.8" evidence="2"/>
<evidence type="ECO:0000256" key="3">
    <source>
        <dbReference type="ARBA" id="ARBA00023110"/>
    </source>
</evidence>
<feature type="compositionally biased region" description="Basic residues" evidence="5">
    <location>
        <begin position="206"/>
        <end position="223"/>
    </location>
</feature>
<dbReference type="InterPro" id="IPR002130">
    <property type="entry name" value="Cyclophilin-type_PPIase_dom"/>
</dbReference>
<feature type="region of interest" description="Disordered" evidence="5">
    <location>
        <begin position="356"/>
        <end position="402"/>
    </location>
</feature>
<dbReference type="FunFam" id="2.40.100.10:FF:000005">
    <property type="entry name" value="Peptidyl-prolyl cis-trans isomerase G"/>
    <property type="match status" value="1"/>
</dbReference>
<feature type="region of interest" description="Disordered" evidence="5">
    <location>
        <begin position="520"/>
        <end position="702"/>
    </location>
</feature>
<feature type="compositionally biased region" description="Low complexity" evidence="5">
    <location>
        <begin position="799"/>
        <end position="813"/>
    </location>
</feature>
<comment type="catalytic activity">
    <reaction evidence="1">
        <text>[protein]-peptidylproline (omega=180) = [protein]-peptidylproline (omega=0)</text>
        <dbReference type="Rhea" id="RHEA:16237"/>
        <dbReference type="Rhea" id="RHEA-COMP:10747"/>
        <dbReference type="Rhea" id="RHEA-COMP:10748"/>
        <dbReference type="ChEBI" id="CHEBI:83833"/>
        <dbReference type="ChEBI" id="CHEBI:83834"/>
        <dbReference type="EC" id="5.2.1.8"/>
    </reaction>
</comment>
<dbReference type="PANTHER" id="PTHR11071">
    <property type="entry name" value="PEPTIDYL-PROLYL CIS-TRANS ISOMERASE"/>
    <property type="match status" value="1"/>
</dbReference>
<feature type="compositionally biased region" description="Basic and acidic residues" evidence="5">
    <location>
        <begin position="190"/>
        <end position="205"/>
    </location>
</feature>
<evidence type="ECO:0000256" key="4">
    <source>
        <dbReference type="ARBA" id="ARBA00023235"/>
    </source>
</evidence>
<feature type="compositionally biased region" description="Polar residues" evidence="5">
    <location>
        <begin position="374"/>
        <end position="391"/>
    </location>
</feature>
<keyword evidence="4" id="KW-0413">Isomerase</keyword>
<dbReference type="InterPro" id="IPR020892">
    <property type="entry name" value="Cyclophilin-type_PPIase_CS"/>
</dbReference>
<dbReference type="GO" id="GO:0006457">
    <property type="term" value="P:protein folding"/>
    <property type="evidence" value="ECO:0007669"/>
    <property type="project" value="InterPro"/>
</dbReference>
<proteinExistence type="predicted"/>
<dbReference type="OrthoDB" id="6630374at2759"/>
<dbReference type="PRINTS" id="PR00153">
    <property type="entry name" value="CSAPPISMRASE"/>
</dbReference>
<dbReference type="PANTHER" id="PTHR11071:SF565">
    <property type="entry name" value="MOCA-CYP, ISOFORM A"/>
    <property type="match status" value="1"/>
</dbReference>
<feature type="compositionally biased region" description="Basic and acidic residues" evidence="5">
    <location>
        <begin position="769"/>
        <end position="778"/>
    </location>
</feature>
<dbReference type="GO" id="GO:0003755">
    <property type="term" value="F:peptidyl-prolyl cis-trans isomerase activity"/>
    <property type="evidence" value="ECO:0007669"/>
    <property type="project" value="UniProtKB-KW"/>
</dbReference>